<evidence type="ECO:0000313" key="4">
    <source>
        <dbReference type="Proteomes" id="UP000230202"/>
    </source>
</evidence>
<dbReference type="InterPro" id="IPR025382">
    <property type="entry name" value="Cap4-like_endonuclease_dom"/>
</dbReference>
<dbReference type="GO" id="GO:0004518">
    <property type="term" value="F:nuclease activity"/>
    <property type="evidence" value="ECO:0007669"/>
    <property type="project" value="InterPro"/>
</dbReference>
<sequence>MDEIEEFYKNHRAGAQDAAQSYHSYYFLLLLLRMEVGEKIGFEVKEDIHIQKADGTTEFIQIKHTIQKAAQGNSVNLTTLDKDLWKTLLNWLNLIQLPNFENLEKCKFILITNKEEKENKFQDALRAFKSKEDNDTQIFLNKISSIPTNNPEIANCITEFKKLSPSNLRLFLNNLNIETGNNDVIKKIKNEILKKCMNEKYTETIFNSFCSQLQEKKYSQICSEGKYEISFNDFLKDFGQCMRIMYKNCPLPERRLEMDLLDNLESQIFIQQLLDIGDIYQDDSEEIRDFTFQKLHTINILSDWIENKEIYQFDLDMFEEDIMGTWRNVFREKYREIKKKIKEGCSIEDLEEDIKSLAIGILDELRKKQMTVPGNTSPLSIYTSNGYLYLLSDELKIGWHYKWENRYRNL</sequence>
<evidence type="ECO:0000313" key="3">
    <source>
        <dbReference type="EMBL" id="PIT40655.1"/>
    </source>
</evidence>
<reference evidence="3" key="1">
    <citation type="journal article" date="2017" name="MBio">
        <title>Type VI secretion-mediated competition in the bee gut microbiome.</title>
        <authorList>
            <person name="Steele M.I."/>
            <person name="Kwong W.K."/>
            <person name="Powell J.E."/>
            <person name="Whiteley M."/>
            <person name="Moran N.A."/>
        </authorList>
    </citation>
    <scope>NUCLEOTIDE SEQUENCE [LARGE SCALE GENOMIC DNA]</scope>
    <source>
        <strain evidence="3">WkB273</strain>
    </source>
</reference>
<feature type="domain" description="CD-NTase associated protein 4-like DNA endonuclease" evidence="1">
    <location>
        <begin position="23"/>
        <end position="216"/>
    </location>
</feature>
<organism evidence="3 4">
    <name type="scientific">Snodgrassella alvi</name>
    <dbReference type="NCBI Taxonomy" id="1196083"/>
    <lineage>
        <taxon>Bacteria</taxon>
        <taxon>Pseudomonadati</taxon>
        <taxon>Pseudomonadota</taxon>
        <taxon>Betaproteobacteria</taxon>
        <taxon>Neisseriales</taxon>
        <taxon>Neisseriaceae</taxon>
        <taxon>Snodgrassella</taxon>
    </lineage>
</organism>
<comment type="caution">
    <text evidence="3">The sequence shown here is derived from an EMBL/GenBank/DDBJ whole genome shotgun (WGS) entry which is preliminary data.</text>
</comment>
<protein>
    <recommendedName>
        <fullName evidence="5">CD-NTase associated protein 4-like DNA endonuclease domain-containing protein</fullName>
    </recommendedName>
</protein>
<dbReference type="InterPro" id="IPR046913">
    <property type="entry name" value="ABC-3C_CTD7"/>
</dbReference>
<accession>A0A2N9X8G7</accession>
<proteinExistence type="predicted"/>
<dbReference type="Pfam" id="PF14130">
    <property type="entry name" value="Cap4_nuclease"/>
    <property type="match status" value="1"/>
</dbReference>
<feature type="domain" description="ABC-three component systems C-terminal" evidence="2">
    <location>
        <begin position="299"/>
        <end position="406"/>
    </location>
</feature>
<keyword evidence="4" id="KW-1185">Reference proteome</keyword>
<evidence type="ECO:0008006" key="5">
    <source>
        <dbReference type="Google" id="ProtNLM"/>
    </source>
</evidence>
<dbReference type="AlphaFoldDB" id="A0A2N9X8G7"/>
<dbReference type="Proteomes" id="UP000230202">
    <property type="component" value="Unassembled WGS sequence"/>
</dbReference>
<name>A0A2N9X8G7_9NEIS</name>
<gene>
    <name evidence="3" type="ORF">BHC54_03205</name>
</gene>
<dbReference type="Pfam" id="PF20283">
    <property type="entry name" value="CTD7"/>
    <property type="match status" value="1"/>
</dbReference>
<evidence type="ECO:0000259" key="1">
    <source>
        <dbReference type="Pfam" id="PF14130"/>
    </source>
</evidence>
<dbReference type="EMBL" id="MEIL01000019">
    <property type="protein sequence ID" value="PIT40655.1"/>
    <property type="molecule type" value="Genomic_DNA"/>
</dbReference>
<dbReference type="RefSeq" id="WP_100151753.1">
    <property type="nucleotide sequence ID" value="NZ_MEIL01000019.1"/>
</dbReference>
<evidence type="ECO:0000259" key="2">
    <source>
        <dbReference type="Pfam" id="PF20283"/>
    </source>
</evidence>